<dbReference type="Gene3D" id="1.10.260.40">
    <property type="entry name" value="lambda repressor-like DNA-binding domains"/>
    <property type="match status" value="1"/>
</dbReference>
<dbReference type="SUPFAM" id="SSF47413">
    <property type="entry name" value="lambda repressor-like DNA-binding domains"/>
    <property type="match status" value="1"/>
</dbReference>
<gene>
    <name evidence="1" type="ORF">DLM21_03395</name>
</gene>
<evidence type="ECO:0000313" key="1">
    <source>
        <dbReference type="EMBL" id="EBU8203415.1"/>
    </source>
</evidence>
<dbReference type="GO" id="GO:0003677">
    <property type="term" value="F:DNA binding"/>
    <property type="evidence" value="ECO:0007669"/>
    <property type="project" value="InterPro"/>
</dbReference>
<dbReference type="Pfam" id="PF14549">
    <property type="entry name" value="P22_Cro"/>
    <property type="match status" value="1"/>
</dbReference>
<protein>
    <submittedName>
        <fullName evidence="1">Transcriptional regulator</fullName>
    </submittedName>
</protein>
<reference evidence="1" key="1">
    <citation type="submission" date="2018-05" db="EMBL/GenBank/DDBJ databases">
        <authorList>
            <person name="Ashton P.M."/>
            <person name="Dallman T."/>
            <person name="Nair S."/>
            <person name="De Pinna E."/>
            <person name="Peters T."/>
            <person name="Grant K."/>
        </authorList>
    </citation>
    <scope>NUCLEOTIDE SEQUENCE</scope>
    <source>
        <strain evidence="1">374031</strain>
    </source>
</reference>
<accession>A0A5V6PU33</accession>
<sequence>MYKNDAIRFFGNKTKVAAAAGVKPASVSVWGELVPEKNAAKLQIVSGGVLVYDPEIYAEYKRNRREELNNENQSIS</sequence>
<dbReference type="AlphaFoldDB" id="A0A5V6PU33"/>
<dbReference type="EMBL" id="AAHDIR010000002">
    <property type="protein sequence ID" value="EBU8203415.1"/>
    <property type="molecule type" value="Genomic_DNA"/>
</dbReference>
<name>A0A5V6PU33_SALET</name>
<organism evidence="1">
    <name type="scientific">Salmonella enterica subsp. enterica serovar Cardoner</name>
    <dbReference type="NCBI Taxonomy" id="2564309"/>
    <lineage>
        <taxon>Bacteria</taxon>
        <taxon>Pseudomonadati</taxon>
        <taxon>Pseudomonadota</taxon>
        <taxon>Gammaproteobacteria</taxon>
        <taxon>Enterobacterales</taxon>
        <taxon>Enterobacteriaceae</taxon>
        <taxon>Salmonella</taxon>
    </lineage>
</organism>
<proteinExistence type="predicted"/>
<dbReference type="InterPro" id="IPR010982">
    <property type="entry name" value="Lambda_DNA-bd_dom_sf"/>
</dbReference>
<comment type="caution">
    <text evidence="1">The sequence shown here is derived from an EMBL/GenBank/DDBJ whole genome shotgun (WGS) entry which is preliminary data.</text>
</comment>